<gene>
    <name evidence="2" type="ORF">GLUCOINTEAF2_0202456</name>
</gene>
<accession>A0A0N1FAZ2</accession>
<dbReference type="EMBL" id="JUFX02000189">
    <property type="protein sequence ID" value="KPH86895.1"/>
    <property type="molecule type" value="Genomic_DNA"/>
</dbReference>
<dbReference type="InterPro" id="IPR052931">
    <property type="entry name" value="Prophage_regulatory_activator"/>
</dbReference>
<organism evidence="2 3">
    <name type="scientific">Komagataeibacter intermedius AF2</name>
    <dbReference type="NCBI Taxonomy" id="1458464"/>
    <lineage>
        <taxon>Bacteria</taxon>
        <taxon>Pseudomonadati</taxon>
        <taxon>Pseudomonadota</taxon>
        <taxon>Alphaproteobacteria</taxon>
        <taxon>Acetobacterales</taxon>
        <taxon>Acetobacteraceae</taxon>
        <taxon>Komagataeibacter</taxon>
    </lineage>
</organism>
<dbReference type="Proteomes" id="UP000031553">
    <property type="component" value="Unassembled WGS sequence"/>
</dbReference>
<sequence length="191" mass="21391">MRRGERGTPVPVREFVMTIREPGSGHRFSDRNRTGFREGAVVCADCRLQVFLSAFPMACLIGCNCTTSCRLNQFRSVTATEAVGNTSGRPGNRPAPPLIPGDHADIRNSKNIDLNRQDMEDLNMDATEYRPDSRLLRLREVTERTGLSRATIYRHISKGTFPRPRKLSSGTIRWHSGIIEDWINTAGTSDT</sequence>
<evidence type="ECO:0000256" key="1">
    <source>
        <dbReference type="SAM" id="MobiDB-lite"/>
    </source>
</evidence>
<evidence type="ECO:0000313" key="2">
    <source>
        <dbReference type="EMBL" id="KPH86895.1"/>
    </source>
</evidence>
<protein>
    <submittedName>
        <fullName evidence="2">Phage transcriptional regulator</fullName>
    </submittedName>
</protein>
<reference evidence="2 3" key="1">
    <citation type="submission" date="2015-07" db="EMBL/GenBank/DDBJ databases">
        <title>Draft Genome Sequence of Komagataeibacter intermedius Strain AF2, Isolated from Kombucha Tea.</title>
        <authorList>
            <person name="Santos R.A."/>
            <person name="Berretta A.A."/>
            <person name="Barud H.S."/>
            <person name="Ribeiro S.J."/>
            <person name="Gonzalez-Garcia L.N."/>
            <person name="Zucchi T.D."/>
            <person name="Goldman G.H."/>
            <person name="Riano-Pachon D.M."/>
        </authorList>
    </citation>
    <scope>NUCLEOTIDE SEQUENCE [LARGE SCALE GENOMIC DNA]</scope>
    <source>
        <strain evidence="2 3">AF2</strain>
    </source>
</reference>
<name>A0A0N1FAZ2_9PROT</name>
<feature type="region of interest" description="Disordered" evidence="1">
    <location>
        <begin position="82"/>
        <end position="106"/>
    </location>
</feature>
<proteinExistence type="predicted"/>
<dbReference type="InterPro" id="IPR009061">
    <property type="entry name" value="DNA-bd_dom_put_sf"/>
</dbReference>
<dbReference type="Pfam" id="PF05930">
    <property type="entry name" value="Phage_AlpA"/>
    <property type="match status" value="1"/>
</dbReference>
<comment type="caution">
    <text evidence="2">The sequence shown here is derived from an EMBL/GenBank/DDBJ whole genome shotgun (WGS) entry which is preliminary data.</text>
</comment>
<dbReference type="InterPro" id="IPR010260">
    <property type="entry name" value="AlpA"/>
</dbReference>
<dbReference type="PANTHER" id="PTHR36154:SF1">
    <property type="entry name" value="DNA-BINDING TRANSCRIPTIONAL ACTIVATOR ALPA"/>
    <property type="match status" value="1"/>
</dbReference>
<dbReference type="PANTHER" id="PTHR36154">
    <property type="entry name" value="DNA-BINDING TRANSCRIPTIONAL ACTIVATOR ALPA"/>
    <property type="match status" value="1"/>
</dbReference>
<dbReference type="AlphaFoldDB" id="A0A0N1FAZ2"/>
<dbReference type="SUPFAM" id="SSF46955">
    <property type="entry name" value="Putative DNA-binding domain"/>
    <property type="match status" value="1"/>
</dbReference>
<evidence type="ECO:0000313" key="3">
    <source>
        <dbReference type="Proteomes" id="UP000031553"/>
    </source>
</evidence>
<dbReference type="Gene3D" id="1.10.238.160">
    <property type="match status" value="1"/>
</dbReference>